<dbReference type="RefSeq" id="WP_123803952.1">
    <property type="nucleotide sequence ID" value="NZ_RPFL01000069.1"/>
</dbReference>
<evidence type="ECO:0000313" key="1">
    <source>
        <dbReference type="EMBL" id="RPD83205.1"/>
    </source>
</evidence>
<sequence length="116" mass="13475">METKYFVSHDGNRHGLFDSLEQAEHYILKKIGWTDSEIVEKWAFVKKEARKYGGDPFSSNGRHSLWFIDELKLSDGLIMEVDSLPFDDFVENISAERGTEEFAEMKRRMVGYYLGG</sequence>
<comment type="caution">
    <text evidence="1">The sequence shown here is derived from an EMBL/GenBank/DDBJ whole genome shotgun (WGS) entry which is preliminary data.</text>
</comment>
<proteinExistence type="predicted"/>
<dbReference type="Proteomes" id="UP000272412">
    <property type="component" value="Unassembled WGS sequence"/>
</dbReference>
<dbReference type="OrthoDB" id="8603656at2"/>
<accession>A0A3N4MJI2</accession>
<dbReference type="CDD" id="cd22803">
    <property type="entry name" value="AcrIIC5"/>
    <property type="match status" value="1"/>
</dbReference>
<protein>
    <submittedName>
        <fullName evidence="1">Uncharacterized protein</fullName>
    </submittedName>
</protein>
<dbReference type="AlphaFoldDB" id="A0A3N4MJI2"/>
<organism evidence="1 2">
    <name type="scientific">Neisseria weixii</name>
    <dbReference type="NCBI Taxonomy" id="1853276"/>
    <lineage>
        <taxon>Bacteria</taxon>
        <taxon>Pseudomonadati</taxon>
        <taxon>Pseudomonadota</taxon>
        <taxon>Betaproteobacteria</taxon>
        <taxon>Neisseriales</taxon>
        <taxon>Neisseriaceae</taxon>
        <taxon>Neisseria</taxon>
    </lineage>
</organism>
<evidence type="ECO:0000313" key="2">
    <source>
        <dbReference type="Proteomes" id="UP000272412"/>
    </source>
</evidence>
<reference evidence="1 2" key="1">
    <citation type="submission" date="2018-11" db="EMBL/GenBank/DDBJ databases">
        <title>Neisseria weixii sp. nov. isolated from the rectal contents of plateau pika (Ochotona cruzoniae).</title>
        <authorList>
            <person name="Zhang G."/>
        </authorList>
    </citation>
    <scope>NUCLEOTIDE SEQUENCE [LARGE SCALE GENOMIC DNA]</scope>
    <source>
        <strain evidence="1 2">10009</strain>
    </source>
</reference>
<name>A0A3N4MJI2_9NEIS</name>
<gene>
    <name evidence="1" type="ORF">EGK74_13130</name>
</gene>
<dbReference type="EMBL" id="RPFL01000069">
    <property type="protein sequence ID" value="RPD83205.1"/>
    <property type="molecule type" value="Genomic_DNA"/>
</dbReference>
<keyword evidence="2" id="KW-1185">Reference proteome</keyword>